<dbReference type="NCBIfam" id="TIGR01469">
    <property type="entry name" value="cobA_cysG_Cterm"/>
    <property type="match status" value="1"/>
</dbReference>
<dbReference type="InterPro" id="IPR014776">
    <property type="entry name" value="4pyrrole_Mease_sub2"/>
</dbReference>
<comment type="similarity">
    <text evidence="1 8">Belongs to the precorrin methyltransferase family.</text>
</comment>
<dbReference type="InterPro" id="IPR003043">
    <property type="entry name" value="Uropor_MeTrfase_CS"/>
</dbReference>
<dbReference type="Gene3D" id="3.40.1010.10">
    <property type="entry name" value="Cobalt-precorrin-4 Transmethylase, Domain 1"/>
    <property type="match status" value="1"/>
</dbReference>
<dbReference type="EMBL" id="JBHULX010000039">
    <property type="protein sequence ID" value="MFD2592409.1"/>
    <property type="molecule type" value="Genomic_DNA"/>
</dbReference>
<dbReference type="SUPFAM" id="SSF53790">
    <property type="entry name" value="Tetrapyrrole methylase"/>
    <property type="match status" value="1"/>
</dbReference>
<evidence type="ECO:0000256" key="8">
    <source>
        <dbReference type="RuleBase" id="RU003960"/>
    </source>
</evidence>
<keyword evidence="3 8" id="KW-0489">Methyltransferase</keyword>
<evidence type="ECO:0000256" key="3">
    <source>
        <dbReference type="ARBA" id="ARBA00022603"/>
    </source>
</evidence>
<organism evidence="10 11">
    <name type="scientific">Aquimarina hainanensis</name>
    <dbReference type="NCBI Taxonomy" id="1578017"/>
    <lineage>
        <taxon>Bacteria</taxon>
        <taxon>Pseudomonadati</taxon>
        <taxon>Bacteroidota</taxon>
        <taxon>Flavobacteriia</taxon>
        <taxon>Flavobacteriales</taxon>
        <taxon>Flavobacteriaceae</taxon>
        <taxon>Aquimarina</taxon>
    </lineage>
</organism>
<dbReference type="EC" id="2.1.1.107" evidence="2"/>
<reference evidence="11" key="1">
    <citation type="journal article" date="2019" name="Int. J. Syst. Evol. Microbiol.">
        <title>The Global Catalogue of Microorganisms (GCM) 10K type strain sequencing project: providing services to taxonomists for standard genome sequencing and annotation.</title>
        <authorList>
            <consortium name="The Broad Institute Genomics Platform"/>
            <consortium name="The Broad Institute Genome Sequencing Center for Infectious Disease"/>
            <person name="Wu L."/>
            <person name="Ma J."/>
        </authorList>
    </citation>
    <scope>NUCLEOTIDE SEQUENCE [LARGE SCALE GENOMIC DNA]</scope>
    <source>
        <strain evidence="11">KCTC 42423</strain>
    </source>
</reference>
<dbReference type="RefSeq" id="WP_176030581.1">
    <property type="nucleotide sequence ID" value="NZ_JBHSJV010000001.1"/>
</dbReference>
<dbReference type="InterPro" id="IPR035996">
    <property type="entry name" value="4pyrrol_Methylase_sf"/>
</dbReference>
<keyword evidence="5" id="KW-0949">S-adenosyl-L-methionine</keyword>
<dbReference type="CDD" id="cd11642">
    <property type="entry name" value="SUMT"/>
    <property type="match status" value="1"/>
</dbReference>
<keyword evidence="6" id="KW-0627">Porphyrin biosynthesis</keyword>
<dbReference type="PROSITE" id="PS00840">
    <property type="entry name" value="SUMT_2"/>
    <property type="match status" value="1"/>
</dbReference>
<accession>A0ABW5NC04</accession>
<evidence type="ECO:0000259" key="9">
    <source>
        <dbReference type="Pfam" id="PF00590"/>
    </source>
</evidence>
<dbReference type="PANTHER" id="PTHR45790">
    <property type="entry name" value="SIROHEME SYNTHASE-RELATED"/>
    <property type="match status" value="1"/>
</dbReference>
<sequence length="242" mass="26662">MYPIAIVGAGPGDPELLTVKAHHLIEQADVILHDNLISDAIMTINNYCKKIYVGRKFGDNTDQIERQLMINKLLCKFQQDGKKVVRLKSGDPYIYGRAAEEARYLTEHNIPFEVVPGITASLAAASIFNIPITERNKSNANLICTAHTADYSFEQLNGIAHMLKAGNTISIYMGLKSLHRIVPKLMEACNDDTIPVNAVSNASRSNQQIIIGTLGTIEQLIEEQQPEMPVVLIIGATSINHL</sequence>
<keyword evidence="4 8" id="KW-0808">Transferase</keyword>
<evidence type="ECO:0000313" key="11">
    <source>
        <dbReference type="Proteomes" id="UP001597459"/>
    </source>
</evidence>
<dbReference type="InterPro" id="IPR014777">
    <property type="entry name" value="4pyrrole_Mease_sub1"/>
</dbReference>
<evidence type="ECO:0000256" key="6">
    <source>
        <dbReference type="ARBA" id="ARBA00023244"/>
    </source>
</evidence>
<proteinExistence type="inferred from homology"/>
<comment type="pathway">
    <text evidence="7">Porphyrin-containing compound metabolism; siroheme biosynthesis; precorrin-2 from uroporphyrinogen III: step 1/1.</text>
</comment>
<dbReference type="Proteomes" id="UP001597459">
    <property type="component" value="Unassembled WGS sequence"/>
</dbReference>
<protein>
    <recommendedName>
        <fullName evidence="2">uroporphyrinogen-III C-methyltransferase</fullName>
        <ecNumber evidence="2">2.1.1.107</ecNumber>
    </recommendedName>
</protein>
<dbReference type="InterPro" id="IPR050161">
    <property type="entry name" value="Siro_Cobalamin_biosynth"/>
</dbReference>
<evidence type="ECO:0000256" key="4">
    <source>
        <dbReference type="ARBA" id="ARBA00022679"/>
    </source>
</evidence>
<dbReference type="InterPro" id="IPR000878">
    <property type="entry name" value="4pyrrol_Mease"/>
</dbReference>
<evidence type="ECO:0000256" key="5">
    <source>
        <dbReference type="ARBA" id="ARBA00022691"/>
    </source>
</evidence>
<comment type="caution">
    <text evidence="10">The sequence shown here is derived from an EMBL/GenBank/DDBJ whole genome shotgun (WGS) entry which is preliminary data.</text>
</comment>
<dbReference type="Pfam" id="PF00590">
    <property type="entry name" value="TP_methylase"/>
    <property type="match status" value="1"/>
</dbReference>
<keyword evidence="11" id="KW-1185">Reference proteome</keyword>
<evidence type="ECO:0000256" key="7">
    <source>
        <dbReference type="ARBA" id="ARBA00025705"/>
    </source>
</evidence>
<dbReference type="GO" id="GO:0032259">
    <property type="term" value="P:methylation"/>
    <property type="evidence" value="ECO:0007669"/>
    <property type="project" value="UniProtKB-KW"/>
</dbReference>
<evidence type="ECO:0000256" key="2">
    <source>
        <dbReference type="ARBA" id="ARBA00012162"/>
    </source>
</evidence>
<gene>
    <name evidence="10" type="primary">cobA</name>
    <name evidence="10" type="ORF">ACFSTE_16335</name>
</gene>
<feature type="domain" description="Tetrapyrrole methylase" evidence="9">
    <location>
        <begin position="4"/>
        <end position="217"/>
    </location>
</feature>
<name>A0ABW5NC04_9FLAO</name>
<dbReference type="InterPro" id="IPR006366">
    <property type="entry name" value="CobA/CysG_C"/>
</dbReference>
<dbReference type="Gene3D" id="3.30.950.10">
    <property type="entry name" value="Methyltransferase, Cobalt-precorrin-4 Transmethylase, Domain 2"/>
    <property type="match status" value="1"/>
</dbReference>
<evidence type="ECO:0000313" key="10">
    <source>
        <dbReference type="EMBL" id="MFD2592409.1"/>
    </source>
</evidence>
<dbReference type="PANTHER" id="PTHR45790:SF3">
    <property type="entry name" value="S-ADENOSYL-L-METHIONINE-DEPENDENT UROPORPHYRINOGEN III METHYLTRANSFERASE, CHLOROPLASTIC"/>
    <property type="match status" value="1"/>
</dbReference>
<dbReference type="PROSITE" id="PS00839">
    <property type="entry name" value="SUMT_1"/>
    <property type="match status" value="1"/>
</dbReference>
<dbReference type="GO" id="GO:0004851">
    <property type="term" value="F:uroporphyrin-III C-methyltransferase activity"/>
    <property type="evidence" value="ECO:0007669"/>
    <property type="project" value="UniProtKB-EC"/>
</dbReference>
<evidence type="ECO:0000256" key="1">
    <source>
        <dbReference type="ARBA" id="ARBA00005879"/>
    </source>
</evidence>
<dbReference type="NCBIfam" id="NF004790">
    <property type="entry name" value="PRK06136.1"/>
    <property type="match status" value="1"/>
</dbReference>